<sequence length="340" mass="37576">MDVDVPEDLHAPFVGFLTGSVLFGVTFLQTFQYFSNYLQDSRSRKLTVIMVFLMESLHFIFSSILMYTEFTSSSKYTHETVVWCLKIMAMTKGALIIFVQSFYLRLIWVLAENILIKERHSRVIKSFSIITFLYAASLGVGVSIYLGPIVSIFNFPGSFERMIYIGFGSTAAIDSCIAVILAAVLCCSKSSYFGYLGRFIVTMGNNAYRGKGAVNYLVIFFVGTGVLTAVLAIVPIVLYASNPSSVMYLTVEFWVPGIYANSILALFNAKKRLKENMDISVDLHIPSSLLFGDDPPAAIVPNLTLEASMKNHPLEDGSVDQARTISIRPTLAPISSSIQA</sequence>
<dbReference type="OrthoDB" id="3270417at2759"/>
<proteinExistence type="predicted"/>
<evidence type="ECO:0000259" key="2">
    <source>
        <dbReference type="Pfam" id="PF20152"/>
    </source>
</evidence>
<feature type="transmembrane region" description="Helical" evidence="1">
    <location>
        <begin position="12"/>
        <end position="34"/>
    </location>
</feature>
<keyword evidence="1" id="KW-0812">Transmembrane</keyword>
<feature type="domain" description="DUF6534" evidence="2">
    <location>
        <begin position="171"/>
        <end position="271"/>
    </location>
</feature>
<feature type="transmembrane region" description="Helical" evidence="1">
    <location>
        <begin position="46"/>
        <end position="67"/>
    </location>
</feature>
<dbReference type="PANTHER" id="PTHR40465">
    <property type="entry name" value="CHROMOSOME 1, WHOLE GENOME SHOTGUN SEQUENCE"/>
    <property type="match status" value="1"/>
</dbReference>
<feature type="transmembrane region" description="Helical" evidence="1">
    <location>
        <begin position="132"/>
        <end position="156"/>
    </location>
</feature>
<protein>
    <recommendedName>
        <fullName evidence="2">DUF6534 domain-containing protein</fullName>
    </recommendedName>
</protein>
<dbReference type="EMBL" id="KL142395">
    <property type="protein sequence ID" value="KDR70760.1"/>
    <property type="molecule type" value="Genomic_DNA"/>
</dbReference>
<dbReference type="Pfam" id="PF20152">
    <property type="entry name" value="DUF6534"/>
    <property type="match status" value="1"/>
</dbReference>
<evidence type="ECO:0000313" key="4">
    <source>
        <dbReference type="Proteomes" id="UP000027222"/>
    </source>
</evidence>
<dbReference type="InterPro" id="IPR045339">
    <property type="entry name" value="DUF6534"/>
</dbReference>
<keyword evidence="4" id="KW-1185">Reference proteome</keyword>
<accession>A0A067SII4</accession>
<keyword evidence="1" id="KW-1133">Transmembrane helix</keyword>
<evidence type="ECO:0000256" key="1">
    <source>
        <dbReference type="SAM" id="Phobius"/>
    </source>
</evidence>
<keyword evidence="1" id="KW-0472">Membrane</keyword>
<name>A0A067SII4_GALM3</name>
<dbReference type="Proteomes" id="UP000027222">
    <property type="component" value="Unassembled WGS sequence"/>
</dbReference>
<dbReference type="PANTHER" id="PTHR40465:SF1">
    <property type="entry name" value="DUF6534 DOMAIN-CONTAINING PROTEIN"/>
    <property type="match status" value="1"/>
</dbReference>
<feature type="transmembrane region" description="Helical" evidence="1">
    <location>
        <begin position="213"/>
        <end position="240"/>
    </location>
</feature>
<feature type="transmembrane region" description="Helical" evidence="1">
    <location>
        <begin position="162"/>
        <end position="188"/>
    </location>
</feature>
<dbReference type="AlphaFoldDB" id="A0A067SII4"/>
<reference evidence="4" key="1">
    <citation type="journal article" date="2014" name="Proc. Natl. Acad. Sci. U.S.A.">
        <title>Extensive sampling of basidiomycete genomes demonstrates inadequacy of the white-rot/brown-rot paradigm for wood decay fungi.</title>
        <authorList>
            <person name="Riley R."/>
            <person name="Salamov A.A."/>
            <person name="Brown D.W."/>
            <person name="Nagy L.G."/>
            <person name="Floudas D."/>
            <person name="Held B.W."/>
            <person name="Levasseur A."/>
            <person name="Lombard V."/>
            <person name="Morin E."/>
            <person name="Otillar R."/>
            <person name="Lindquist E.A."/>
            <person name="Sun H."/>
            <person name="LaButti K.M."/>
            <person name="Schmutz J."/>
            <person name="Jabbour D."/>
            <person name="Luo H."/>
            <person name="Baker S.E."/>
            <person name="Pisabarro A.G."/>
            <person name="Walton J.D."/>
            <person name="Blanchette R.A."/>
            <person name="Henrissat B."/>
            <person name="Martin F."/>
            <person name="Cullen D."/>
            <person name="Hibbett D.S."/>
            <person name="Grigoriev I.V."/>
        </authorList>
    </citation>
    <scope>NUCLEOTIDE SEQUENCE [LARGE SCALE GENOMIC DNA]</scope>
    <source>
        <strain evidence="4">CBS 339.88</strain>
    </source>
</reference>
<feature type="transmembrane region" description="Helical" evidence="1">
    <location>
        <begin position="87"/>
        <end position="111"/>
    </location>
</feature>
<organism evidence="3 4">
    <name type="scientific">Galerina marginata (strain CBS 339.88)</name>
    <dbReference type="NCBI Taxonomy" id="685588"/>
    <lineage>
        <taxon>Eukaryota</taxon>
        <taxon>Fungi</taxon>
        <taxon>Dikarya</taxon>
        <taxon>Basidiomycota</taxon>
        <taxon>Agaricomycotina</taxon>
        <taxon>Agaricomycetes</taxon>
        <taxon>Agaricomycetidae</taxon>
        <taxon>Agaricales</taxon>
        <taxon>Agaricineae</taxon>
        <taxon>Strophariaceae</taxon>
        <taxon>Galerina</taxon>
    </lineage>
</organism>
<dbReference type="HOGENOM" id="CLU_046025_5_3_1"/>
<gene>
    <name evidence="3" type="ORF">GALMADRAFT_282009</name>
</gene>
<feature type="transmembrane region" description="Helical" evidence="1">
    <location>
        <begin position="246"/>
        <end position="267"/>
    </location>
</feature>
<evidence type="ECO:0000313" key="3">
    <source>
        <dbReference type="EMBL" id="KDR70760.1"/>
    </source>
</evidence>